<feature type="compositionally biased region" description="Polar residues" evidence="1">
    <location>
        <begin position="157"/>
        <end position="168"/>
    </location>
</feature>
<feature type="compositionally biased region" description="Low complexity" evidence="1">
    <location>
        <begin position="50"/>
        <end position="63"/>
    </location>
</feature>
<sequence length="222" mass="22350">MARSRRTGASPPRRAASTTAAKPAPARPASPPPAKAAAPKAAPPTPPPKAAATPTPVTAKAPAYQKPSSTPTPSKQASAPSTNAPATTTPNAPTPMAAPAAGVPAPASGGGSMLGNFAANVASTATGVVVGRAIDRTFFGGGNHAPAEEQSAAPSENYTPAQSMMDSQNTATESIGGACSFELDNFRQCLKDNNNDTVACQFNYDMLTECQKNASANSQWTQ</sequence>
<dbReference type="GO" id="GO:0007005">
    <property type="term" value="P:mitochondrion organization"/>
    <property type="evidence" value="ECO:0007669"/>
    <property type="project" value="InterPro"/>
</dbReference>
<accession>A0A7S1ERF7</accession>
<evidence type="ECO:0008006" key="3">
    <source>
        <dbReference type="Google" id="ProtNLM"/>
    </source>
</evidence>
<dbReference type="InterPro" id="IPR055304">
    <property type="entry name" value="CHCHD2/10-like"/>
</dbReference>
<feature type="compositionally biased region" description="Low complexity" evidence="1">
    <location>
        <begin position="9"/>
        <end position="24"/>
    </location>
</feature>
<dbReference type="GO" id="GO:0005739">
    <property type="term" value="C:mitochondrion"/>
    <property type="evidence" value="ECO:0007669"/>
    <property type="project" value="TreeGrafter"/>
</dbReference>
<feature type="compositionally biased region" description="Pro residues" evidence="1">
    <location>
        <begin position="25"/>
        <end position="34"/>
    </location>
</feature>
<organism evidence="2">
    <name type="scientific">Timspurckia oligopyrenoides</name>
    <dbReference type="NCBI Taxonomy" id="708627"/>
    <lineage>
        <taxon>Eukaryota</taxon>
        <taxon>Rhodophyta</taxon>
        <taxon>Bangiophyceae</taxon>
        <taxon>Porphyridiales</taxon>
        <taxon>Porphyridiaceae</taxon>
        <taxon>Timspurckia</taxon>
    </lineage>
</organism>
<name>A0A7S1ERF7_9RHOD</name>
<dbReference type="AlphaFoldDB" id="A0A7S1ERF7"/>
<evidence type="ECO:0000256" key="1">
    <source>
        <dbReference type="SAM" id="MobiDB-lite"/>
    </source>
</evidence>
<feature type="region of interest" description="Disordered" evidence="1">
    <location>
        <begin position="144"/>
        <end position="168"/>
    </location>
</feature>
<proteinExistence type="predicted"/>
<dbReference type="PANTHER" id="PTHR13523">
    <property type="entry name" value="COILED-COIL-HELIX-COILED-COIL-HELIX DOMAIN CONTAINING 2/NUR77"/>
    <property type="match status" value="1"/>
</dbReference>
<feature type="compositionally biased region" description="Polar residues" evidence="1">
    <location>
        <begin position="66"/>
        <end position="76"/>
    </location>
</feature>
<dbReference type="GO" id="GO:0005634">
    <property type="term" value="C:nucleus"/>
    <property type="evidence" value="ECO:0007669"/>
    <property type="project" value="TreeGrafter"/>
</dbReference>
<feature type="compositionally biased region" description="Low complexity" evidence="1">
    <location>
        <begin position="77"/>
        <end position="104"/>
    </location>
</feature>
<feature type="region of interest" description="Disordered" evidence="1">
    <location>
        <begin position="1"/>
        <end position="104"/>
    </location>
</feature>
<protein>
    <recommendedName>
        <fullName evidence="3">CHCH domain-containing protein</fullName>
    </recommendedName>
</protein>
<gene>
    <name evidence="2" type="ORF">TOLI1172_LOCUS4051</name>
</gene>
<dbReference type="PANTHER" id="PTHR13523:SF2">
    <property type="entry name" value="COILED-COIL-HELIX-COILED-COIL-HELIX DOMAIN CONTAINING 2, ISOFORM A-RELATED"/>
    <property type="match status" value="1"/>
</dbReference>
<evidence type="ECO:0000313" key="2">
    <source>
        <dbReference type="EMBL" id="CAD8819662.1"/>
    </source>
</evidence>
<dbReference type="EMBL" id="HBFP01005701">
    <property type="protein sequence ID" value="CAD8819662.1"/>
    <property type="molecule type" value="Transcribed_RNA"/>
</dbReference>
<reference evidence="2" key="1">
    <citation type="submission" date="2021-01" db="EMBL/GenBank/DDBJ databases">
        <authorList>
            <person name="Corre E."/>
            <person name="Pelletier E."/>
            <person name="Niang G."/>
            <person name="Scheremetjew M."/>
            <person name="Finn R."/>
            <person name="Kale V."/>
            <person name="Holt S."/>
            <person name="Cochrane G."/>
            <person name="Meng A."/>
            <person name="Brown T."/>
            <person name="Cohen L."/>
        </authorList>
    </citation>
    <scope>NUCLEOTIDE SEQUENCE</scope>
    <source>
        <strain evidence="2">CCMP3278</strain>
    </source>
</reference>